<evidence type="ECO:0000259" key="3">
    <source>
        <dbReference type="Pfam" id="PF05658"/>
    </source>
</evidence>
<feature type="region of interest" description="Disordered" evidence="1">
    <location>
        <begin position="2469"/>
        <end position="2488"/>
    </location>
</feature>
<evidence type="ECO:0000256" key="2">
    <source>
        <dbReference type="SAM" id="Phobius"/>
    </source>
</evidence>
<dbReference type="GO" id="GO:0019867">
    <property type="term" value="C:outer membrane"/>
    <property type="evidence" value="ECO:0007669"/>
    <property type="project" value="InterPro"/>
</dbReference>
<dbReference type="CDD" id="cd12820">
    <property type="entry name" value="LbR_YadA-like"/>
    <property type="match status" value="2"/>
</dbReference>
<gene>
    <name evidence="6" type="ORF">AM305_02373</name>
</gene>
<dbReference type="SUPFAM" id="SSF101967">
    <property type="entry name" value="Adhesin YadA, collagen-binding domain"/>
    <property type="match status" value="7"/>
</dbReference>
<feature type="domain" description="Trimeric autotransporter adhesin YadA-like head" evidence="3">
    <location>
        <begin position="477"/>
        <end position="497"/>
    </location>
</feature>
<feature type="domain" description="Trimeric autotransporter adhesin YadA-like head" evidence="3">
    <location>
        <begin position="318"/>
        <end position="339"/>
    </location>
</feature>
<dbReference type="Pfam" id="PF05658">
    <property type="entry name" value="YadA_head"/>
    <property type="match status" value="10"/>
</dbReference>
<feature type="domain" description="Trimeric autotransporter adhesin YadA-like head" evidence="3">
    <location>
        <begin position="98"/>
        <end position="124"/>
    </location>
</feature>
<dbReference type="InterPro" id="IPR008635">
    <property type="entry name" value="Coiled_stalk_dom"/>
</dbReference>
<feature type="domain" description="Trimeric autotransporter adhesin YadA-like head" evidence="3">
    <location>
        <begin position="341"/>
        <end position="367"/>
    </location>
</feature>
<keyword evidence="2" id="KW-1133">Transmembrane helix</keyword>
<feature type="domain" description="ESPR" evidence="5">
    <location>
        <begin position="1"/>
        <end position="35"/>
    </location>
</feature>
<keyword evidence="2" id="KW-0472">Membrane</keyword>
<name>C5S489_9PAST</name>
<sequence length="2488" mass="255058">MNKIFRVIWNHATQTWTAVSELAKCHGKVSSQTDKRQFSQGENAPFFKLSLLSAVILGVFFSVDAYAWKNADDSVAGSQKDHPSVVVIGAGSSYKATADATHTVVIGESSKATTQASVAIGTNANASGGVNAVAIGAYATTSGENATSMGVYAKAGAKGVAIGDHTTANGSQSVALGSTVNVSSSQSIGIGNDVLVLGHGSIALGSDDIGELNDISETVQGISGVKQQYEGNWQASDTNVPYGEKVNDKKLYVSTVTTGRASIAIGSQSQALNDWTTVLGARAFANKEAATAIGAMAKAMGNASFAGGFNATAGAGFTVALGTNATASQGEATAIGYDSKATATNSTVLGYKANATSRDATALGSNATSTGESATSVGRNAFANGINSVAIGKDAVANRENSTSLGVGANATGGNTIAIGRDAKVDTRSHNNGGIAIGKNAKSLGNGNLAFGTSAYAGTDPALIPTDGTTSYPEVEYSMAIGDIAKAYANRSLALGVDSLVQNSSTGAIAIGNGTKVYDKNSQGSDQAIAIGFTSNITGAPGSVIVGSQSDVKSKHAVSLGYNADIGENKEGAVVLGANSGDTGSSATLATTASAIVDAITYSGFVGTIGTSNNQGRFVSIGNTSAGGQRKLINLAAGEVSPTSTEAINGSQLYALALKQARYFSVNSSLAENRGNNGATGGNSIAIGPKASAVAANGIAIGNNTAASGGGDIVIGNNITTSTSGDKGRSVLIGENVTGTGSQAVALGSGTKAAAQATAIGNEVSAEGRGSIALGADDIGGTLPFTDNIQGIAGLHTAYGGTYTNTKATTAGGIAIGAGAQSTGVGAAAIGTGSRSSGILSAALGPLASASADLSVAIGVKASATQAGGVALGTDSLADRSGGDAYKGYDIATNAASTETIPAWKPSYSAVSVGKSGKTRQIINVAAGKEDTDAVNVAQLKKARISTTYKADGGLSNNALNTAENLKSYEVKSGDTKNIEFLSSLDWGTGETAFGGNNIEILHQANGKFQFGIKKQPTFEKLTISNGPVLSSTGIAMGNKKISGLANGADAADAVNKGQLDASIGTFTFKGEKFDTGVNTDTAGDIWRSNATKTFMLGSTQNWGSNENRYSGDNIEVLRENNANFHIGLKTNATFDSISISGNNGPKLSGTGLDMKNKAITNLVSGGSTDTNAANIADVKRLAAAEVAKIPTSQPLKFRGDDNQDVSRNLGTTLSIKGGSTATTLTDKNIKVTKNTSNDGLSIQMAKSLTDLTDATFGDANANNLKLNNTGLTLTTAGASSPVRLLGGANGGQLTGLESRTTTAADYGTGTNAGRAATESAVKDVKDNLAVNTTYSADGDIKGSTVQTTTNSYSVASGTTNGAVKFLSNKNWTNNNVKYSGDNIEILRDSSNGTFYFGMKSDPVFDNVTVNTTLTVGTTGPVLSNNGIDMRSQVVKNLKPRTTLESDYAQGDNANNAATEAALKRVQTALDNEKVNKSRQIKFYSPDNDGNGALREFGSWTLKDDGKLEFQNGDGIHLEGGANKLTISLTSDIKTKLSNIDKKMNTDLSNINKQAAKNLIDELIEVTADGADNLATVELDDSTTDKTIYKVSVTKEDVVDNITDTFAKKNASNLDTNDIAKWKEKIDTNTQSVDKVENGAGSILTVTSNGDYTEGAVKGKKYTVGLTAAKVVEAVQPELEKKLNKDASNLSEDDKAKWKEAIDTVSIEKVVADTNSGITVGEVERDDNVKGKKYTLSLNADKIKDLAGTTDLATRLDNKANISLDNINEAGENKIKGLIEVKAKASDNNLAKVTKAAQTTGNKDVYEVEVTKDDLVNKLGDTFAKADATNITGDNVNKWKTALGVSDLNLHYKADNETSTKTTALSTGLHFKGSDGISINTENGGVVNFGITNGGITKDKLAEDVKTAINNVDNKANKDATGLSEQDKAKWKAAIDTTSVELVTAEANSGITVSNAADRNDGTAGKKYTLSLDQAKIKDLAGTTNLANDLANKADKNLGNIDDAGKTVIKNAAKSAVKVTAVGDKVTVSKETEADGVDNYKVSVDMSHLATKAELSGTKLKYQANGDTAGSAPKEVLLSTGLNFHSDDLSVTTAENGKVSFAIKDNAITADKIANNAVTGDKIQNGAVTENKLGDDVKNKIAAAKTVVAVNPAADGVLNLNTGTEGQATKYTLSVNGAKLKEMAGTTNLDDRFNGKADTSTAFSLKVKESAGTQEAKKWTLANNGDIVFSAGDGLTASKTNEGIQYDLTAAHKTTLTKVENQGITFSGDSGTAQTKKLGEGIAVKGGETDESKLTATTDKNIGVVASPNGLEVKLAKNLTALETVTASEKVTVGSGDNKVDIKPNEIAFGKDGTNGKGKGKITGLADPEKGTDGKVIDKTQAANVGYVDSKLGELGDKPLSFTGNDTATKVDRKLGETLTIEGEGSTKEGWAGKDTAANNLYVAAETSKLVVKLAKDLVNLNSVTVGTDTEGTKITKDGTTSKFKDAD</sequence>
<feature type="domain" description="Trimeric autotransporter adhesin YadA-like head" evidence="3">
    <location>
        <begin position="850"/>
        <end position="876"/>
    </location>
</feature>
<dbReference type="RefSeq" id="WP_005825556.1">
    <property type="nucleotide sequence ID" value="NZ_ACQL01000129.1"/>
</dbReference>
<feature type="domain" description="Trimeric autotransporter adhesin YadA-like stalk" evidence="4">
    <location>
        <begin position="631"/>
        <end position="661"/>
    </location>
</feature>
<dbReference type="EMBL" id="ACQL01000129">
    <property type="protein sequence ID" value="EER46280.1"/>
    <property type="molecule type" value="Genomic_DNA"/>
</dbReference>
<dbReference type="Gene3D" id="2.150.10.10">
    <property type="entry name" value="Serralysin-like metalloprotease, C-terminal"/>
    <property type="match status" value="8"/>
</dbReference>
<dbReference type="Pfam" id="PF13018">
    <property type="entry name" value="ESPR"/>
    <property type="match status" value="1"/>
</dbReference>
<accession>C5S489</accession>
<dbReference type="Pfam" id="PF05662">
    <property type="entry name" value="YadA_stalk"/>
    <property type="match status" value="3"/>
</dbReference>
<evidence type="ECO:0000256" key="1">
    <source>
        <dbReference type="SAM" id="MobiDB-lite"/>
    </source>
</evidence>
<evidence type="ECO:0000259" key="5">
    <source>
        <dbReference type="Pfam" id="PF13018"/>
    </source>
</evidence>
<dbReference type="eggNOG" id="COG5295">
    <property type="taxonomic scope" value="Bacteria"/>
</dbReference>
<organism evidence="6 7">
    <name type="scientific">Actinobacillus minor NM305</name>
    <dbReference type="NCBI Taxonomy" id="637911"/>
    <lineage>
        <taxon>Bacteria</taxon>
        <taxon>Pseudomonadati</taxon>
        <taxon>Pseudomonadota</taxon>
        <taxon>Gammaproteobacteria</taxon>
        <taxon>Pasteurellales</taxon>
        <taxon>Pasteurellaceae</taxon>
        <taxon>Actinobacillus</taxon>
    </lineage>
</organism>
<feature type="domain" description="Trimeric autotransporter adhesin YadA-like stalk" evidence="4">
    <location>
        <begin position="921"/>
        <end position="959"/>
    </location>
</feature>
<feature type="domain" description="Trimeric autotransporter adhesin YadA-like head" evidence="3">
    <location>
        <begin position="156"/>
        <end position="178"/>
    </location>
</feature>
<comment type="caution">
    <text evidence="6">The sequence shown here is derived from an EMBL/GenBank/DDBJ whole genome shotgun (WGS) entry which is preliminary data.</text>
</comment>
<feature type="domain" description="Trimeric autotransporter adhesin YadA-like stalk" evidence="4">
    <location>
        <begin position="1041"/>
        <end position="1082"/>
    </location>
</feature>
<feature type="domain" description="Trimeric autotransporter adhesin YadA-like head" evidence="3">
    <location>
        <begin position="129"/>
        <end position="152"/>
    </location>
</feature>
<dbReference type="Proteomes" id="UP000005532">
    <property type="component" value="Unassembled WGS sequence"/>
</dbReference>
<evidence type="ECO:0000259" key="4">
    <source>
        <dbReference type="Pfam" id="PF05662"/>
    </source>
</evidence>
<protein>
    <submittedName>
        <fullName evidence="6">Autotransporter adhesin</fullName>
    </submittedName>
</protein>
<feature type="non-terminal residue" evidence="6">
    <location>
        <position position="2488"/>
    </location>
</feature>
<feature type="transmembrane region" description="Helical" evidence="2">
    <location>
        <begin position="46"/>
        <end position="68"/>
    </location>
</feature>
<feature type="domain" description="Trimeric autotransporter adhesin YadA-like head" evidence="3">
    <location>
        <begin position="400"/>
        <end position="423"/>
    </location>
</feature>
<evidence type="ECO:0000313" key="6">
    <source>
        <dbReference type="EMBL" id="EER46280.1"/>
    </source>
</evidence>
<evidence type="ECO:0000313" key="7">
    <source>
        <dbReference type="Proteomes" id="UP000005532"/>
    </source>
</evidence>
<dbReference type="InterPro" id="IPR011049">
    <property type="entry name" value="Serralysin-like_metalloprot_C"/>
</dbReference>
<proteinExistence type="predicted"/>
<keyword evidence="2" id="KW-0812">Transmembrane</keyword>
<dbReference type="InterPro" id="IPR008640">
    <property type="entry name" value="Adhesin_Head_dom"/>
</dbReference>
<dbReference type="InterPro" id="IPR024973">
    <property type="entry name" value="ESPR"/>
</dbReference>
<dbReference type="Gene3D" id="1.20.5.170">
    <property type="match status" value="1"/>
</dbReference>
<feature type="domain" description="Trimeric autotransporter adhesin YadA-like head" evidence="3">
    <location>
        <begin position="370"/>
        <end position="395"/>
    </location>
</feature>
<reference evidence="6 7" key="1">
    <citation type="journal article" date="2010" name="Vet. Microbiol.">
        <title>Production of haemolysins by strains of the Actinobacillus minor/porcitonsillarum complex.</title>
        <authorList>
            <person name="Arya G."/>
            <person name="Niven D.F."/>
        </authorList>
    </citation>
    <scope>NUCLEOTIDE SEQUENCE [LARGE SCALE GENOMIC DNA]</scope>
    <source>
        <strain evidence="6 7">NM305</strain>
    </source>
</reference>
<feature type="domain" description="Trimeric autotransporter adhesin YadA-like head" evidence="3">
    <location>
        <begin position="679"/>
        <end position="705"/>
    </location>
</feature>